<sequence>MLGVAIDSTESLNDRCKQIVKAVDSFLKGYKLATNKKLSELGINIKDHHDLTKCLGLEPYTEISRNGVVLYGIK</sequence>
<proteinExistence type="predicted"/>
<organism evidence="1 2">
    <name type="scientific">Piscirickettsia salmonis</name>
    <dbReference type="NCBI Taxonomy" id="1238"/>
    <lineage>
        <taxon>Bacteria</taxon>
        <taxon>Pseudomonadati</taxon>
        <taxon>Pseudomonadota</taxon>
        <taxon>Gammaproteobacteria</taxon>
        <taxon>Thiotrichales</taxon>
        <taxon>Piscirickettsiaceae</taxon>
        <taxon>Piscirickettsia</taxon>
    </lineage>
</organism>
<name>A0A9Q6LIZ7_PISSA</name>
<dbReference type="Proteomes" id="UP000422232">
    <property type="component" value="Chromosome"/>
</dbReference>
<dbReference type="AlphaFoldDB" id="A0A9Q6LIZ7"/>
<accession>A0A9Q6LIZ7</accession>
<evidence type="ECO:0000313" key="2">
    <source>
        <dbReference type="Proteomes" id="UP000422232"/>
    </source>
</evidence>
<dbReference type="RefSeq" id="WP_016212257.1">
    <property type="nucleotide sequence ID" value="NZ_CP013761.1"/>
</dbReference>
<gene>
    <name evidence="1" type="ORF">Psal009_00479</name>
</gene>
<protein>
    <submittedName>
        <fullName evidence="1">Uncharacterized protein</fullName>
    </submittedName>
</protein>
<reference evidence="1 2" key="1">
    <citation type="submission" date="2019-04" db="EMBL/GenBank/DDBJ databases">
        <title>Complete genome sequencing of Piscirickettsia salmonis strain Psal-009.</title>
        <authorList>
            <person name="Schober I."/>
            <person name="Bunk B."/>
            <person name="Sproer C."/>
            <person name="Carril G.P."/>
            <person name="Riedel T."/>
            <person name="Flores-Herrera P.A."/>
            <person name="Nourdin-Galindo G."/>
            <person name="Marshall S.H."/>
            <person name="Overmann J."/>
        </authorList>
    </citation>
    <scope>NUCLEOTIDE SEQUENCE [LARGE SCALE GENOMIC DNA]</scope>
    <source>
        <strain evidence="1 2">Psal-009</strain>
    </source>
</reference>
<keyword evidence="2" id="KW-1185">Reference proteome</keyword>
<dbReference type="GeneID" id="66742479"/>
<dbReference type="EMBL" id="CP038908">
    <property type="protein sequence ID" value="QGO04610.1"/>
    <property type="molecule type" value="Genomic_DNA"/>
</dbReference>
<evidence type="ECO:0000313" key="1">
    <source>
        <dbReference type="EMBL" id="QGO04610.1"/>
    </source>
</evidence>